<dbReference type="PROSITE" id="PS51007">
    <property type="entry name" value="CYTC"/>
    <property type="match status" value="1"/>
</dbReference>
<protein>
    <submittedName>
        <fullName evidence="7">Cytochrome c oxidase, subunit II, putative</fullName>
    </submittedName>
</protein>
<evidence type="ECO:0000256" key="3">
    <source>
        <dbReference type="ARBA" id="ARBA00023004"/>
    </source>
</evidence>
<dbReference type="GO" id="GO:0009055">
    <property type="term" value="F:electron transfer activity"/>
    <property type="evidence" value="ECO:0007669"/>
    <property type="project" value="InterPro"/>
</dbReference>
<dbReference type="AlphaFoldDB" id="F2KSJ8"/>
<organism evidence="7 8">
    <name type="scientific">Archaeoglobus veneficus (strain DSM 11195 / SNP6)</name>
    <dbReference type="NCBI Taxonomy" id="693661"/>
    <lineage>
        <taxon>Archaea</taxon>
        <taxon>Methanobacteriati</taxon>
        <taxon>Methanobacteriota</taxon>
        <taxon>Archaeoglobi</taxon>
        <taxon>Archaeoglobales</taxon>
        <taxon>Archaeoglobaceae</taxon>
        <taxon>Archaeoglobus</taxon>
    </lineage>
</organism>
<dbReference type="eggNOG" id="arCOG06111">
    <property type="taxonomic scope" value="Archaea"/>
</dbReference>
<keyword evidence="1 4" id="KW-0349">Heme</keyword>
<keyword evidence="3 4" id="KW-0408">Iron</keyword>
<dbReference type="Proteomes" id="UP000008136">
    <property type="component" value="Chromosome"/>
</dbReference>
<keyword evidence="5" id="KW-1133">Transmembrane helix</keyword>
<keyword evidence="8" id="KW-1185">Reference proteome</keyword>
<evidence type="ECO:0000259" key="6">
    <source>
        <dbReference type="PROSITE" id="PS51007"/>
    </source>
</evidence>
<sequence length="179" mass="19971">MERKDTVILVVAVLAALAIGLSIGNMFWMGRYQSYPSQTSYQPMTGPMQGYQQPMMGYSPQPAQYKSNGELIFMTGVNEKGERIPFVGGPQWLYMHGGGCASCHGVDGKGGVYPMMCGVKTPDIRYSTLTEEHGMSEEDIKKAITQGIDDDGEELDYCMPRWQMSEKDLNDVIEYLKQL</sequence>
<keyword evidence="2 4" id="KW-0479">Metal-binding</keyword>
<dbReference type="STRING" id="693661.Arcve_2078"/>
<proteinExistence type="predicted"/>
<evidence type="ECO:0000313" key="8">
    <source>
        <dbReference type="Proteomes" id="UP000008136"/>
    </source>
</evidence>
<dbReference type="GO" id="GO:0046872">
    <property type="term" value="F:metal ion binding"/>
    <property type="evidence" value="ECO:0007669"/>
    <property type="project" value="UniProtKB-KW"/>
</dbReference>
<dbReference type="EMBL" id="CP002588">
    <property type="protein sequence ID" value="AEA48068.1"/>
    <property type="molecule type" value="Genomic_DNA"/>
</dbReference>
<accession>F2KSJ8</accession>
<feature type="domain" description="Cytochrome c" evidence="6">
    <location>
        <begin position="64"/>
        <end position="179"/>
    </location>
</feature>
<dbReference type="Pfam" id="PF00034">
    <property type="entry name" value="Cytochrom_C"/>
    <property type="match status" value="1"/>
</dbReference>
<evidence type="ECO:0000256" key="5">
    <source>
        <dbReference type="SAM" id="Phobius"/>
    </source>
</evidence>
<feature type="transmembrane region" description="Helical" evidence="5">
    <location>
        <begin position="6"/>
        <end position="28"/>
    </location>
</feature>
<evidence type="ECO:0000256" key="1">
    <source>
        <dbReference type="ARBA" id="ARBA00022617"/>
    </source>
</evidence>
<dbReference type="Gene3D" id="1.10.760.10">
    <property type="entry name" value="Cytochrome c-like domain"/>
    <property type="match status" value="1"/>
</dbReference>
<name>F2KSJ8_ARCVS</name>
<dbReference type="GO" id="GO:0020037">
    <property type="term" value="F:heme binding"/>
    <property type="evidence" value="ECO:0007669"/>
    <property type="project" value="InterPro"/>
</dbReference>
<dbReference type="InterPro" id="IPR036909">
    <property type="entry name" value="Cyt_c-like_dom_sf"/>
</dbReference>
<dbReference type="OrthoDB" id="142128at2157"/>
<evidence type="ECO:0000256" key="4">
    <source>
        <dbReference type="PROSITE-ProRule" id="PRU00433"/>
    </source>
</evidence>
<keyword evidence="5" id="KW-0812">Transmembrane</keyword>
<dbReference type="InterPro" id="IPR009056">
    <property type="entry name" value="Cyt_c-like_dom"/>
</dbReference>
<keyword evidence="5" id="KW-0472">Membrane</keyword>
<dbReference type="HOGENOM" id="CLU_111443_0_0_2"/>
<evidence type="ECO:0000256" key="2">
    <source>
        <dbReference type="ARBA" id="ARBA00022723"/>
    </source>
</evidence>
<dbReference type="SUPFAM" id="SSF46626">
    <property type="entry name" value="Cytochrome c"/>
    <property type="match status" value="1"/>
</dbReference>
<evidence type="ECO:0000313" key="7">
    <source>
        <dbReference type="EMBL" id="AEA48068.1"/>
    </source>
</evidence>
<gene>
    <name evidence="7" type="ordered locus">Arcve_2078</name>
</gene>
<dbReference type="KEGG" id="ave:Arcve_2078"/>
<reference evidence="7 8" key="1">
    <citation type="submission" date="2011-03" db="EMBL/GenBank/DDBJ databases">
        <title>The complete genome of Archaeoglobus veneficus SNP6.</title>
        <authorList>
            <consortium name="US DOE Joint Genome Institute (JGI-PGF)"/>
            <person name="Lucas S."/>
            <person name="Copeland A."/>
            <person name="Lapidus A."/>
            <person name="Bruce D."/>
            <person name="Goodwin L."/>
            <person name="Pitluck S."/>
            <person name="Kyrpides N."/>
            <person name="Mavromatis K."/>
            <person name="Pagani I."/>
            <person name="Ivanova N."/>
            <person name="Mikhailova N."/>
            <person name="Lu M."/>
            <person name="Detter J.C."/>
            <person name="Tapia R."/>
            <person name="Han C."/>
            <person name="Land M."/>
            <person name="Hauser L."/>
            <person name="Markowitz V."/>
            <person name="Cheng J.-F."/>
            <person name="Hugenholtz P."/>
            <person name="Woyke T."/>
            <person name="Wu D."/>
            <person name="Spring S."/>
            <person name="Brambilla E."/>
            <person name="Klenk H.-P."/>
            <person name="Eisen J.A."/>
        </authorList>
    </citation>
    <scope>NUCLEOTIDE SEQUENCE [LARGE SCALE GENOMIC DNA]</scope>
    <source>
        <strain>SNP6</strain>
    </source>
</reference>